<dbReference type="EMBL" id="RYER01000017">
    <property type="protein sequence ID" value="RUO16427.1"/>
    <property type="molecule type" value="Genomic_DNA"/>
</dbReference>
<sequence>MKDIKGIAQAELDFWPSFQQINQAMPHLMPYADIHRAFGETYQGGHLSVWINDYFQLSNIYPCLQVANTPLQFTAQDDLPHGTAYEMYIHQTAKIPTRDNLHDWFGACVWSVFPKTKSMLNAKHIAHFAHQNTSNGRNRVRDTITVFDENGAIFVVSEDAIGTQIGDALVAFDWQNCLVNTRQYWYHLLQPDTHAKVFVFGHALLEQLISPYKSLCAHTLIVHVPKAFFELSQPEQLKRIDEILCNQLNDFLVEGVTPKHLHPLPILGVPHFWDNADPSFYQDAFVFRAGRQKQAKTT</sequence>
<accession>A0A3S9QG63</accession>
<gene>
    <name evidence="1" type="ORF">EJK53_2105</name>
    <name evidence="2" type="ORF">EJK54_1680</name>
</gene>
<dbReference type="AlphaFoldDB" id="A0A3S9QG63"/>
<evidence type="ECO:0000313" key="3">
    <source>
        <dbReference type="Proteomes" id="UP000268436"/>
    </source>
</evidence>
<dbReference type="EMBL" id="CP034662">
    <property type="protein sequence ID" value="AZQ93626.1"/>
    <property type="molecule type" value="Genomic_DNA"/>
</dbReference>
<evidence type="ECO:0000313" key="1">
    <source>
        <dbReference type="EMBL" id="AZQ93626.1"/>
    </source>
</evidence>
<evidence type="ECO:0000313" key="4">
    <source>
        <dbReference type="Proteomes" id="UP000280228"/>
    </source>
</evidence>
<dbReference type="Proteomes" id="UP000268436">
    <property type="component" value="Unassembled WGS sequence"/>
</dbReference>
<evidence type="ECO:0000313" key="2">
    <source>
        <dbReference type="EMBL" id="RUO16427.1"/>
    </source>
</evidence>
<reference evidence="3 4" key="1">
    <citation type="submission" date="2018-12" db="EMBL/GenBank/DDBJ databases">
        <title>Persistence of Moraxella catarrhalis in Chronic Obstructive Pulmonary Disease and Regulation of the Hag/MID Adhesin.</title>
        <authorList>
            <person name="Murphy T."/>
            <person name="Zhao X."/>
            <person name="Vyas G."/>
            <person name="Aluvathingal J."/>
            <person name="Nadendla S."/>
            <person name="Tallon L."/>
            <person name="Tettelin H."/>
        </authorList>
    </citation>
    <scope>NUCLEOTIDE SEQUENCE [LARGE SCALE GENOMIC DNA]</scope>
    <source>
        <strain evidence="2 3">173P27B1</strain>
        <strain evidence="1 4">46P58B1</strain>
    </source>
</reference>
<dbReference type="RefSeq" id="WP_003657294.1">
    <property type="nucleotide sequence ID" value="NZ_CP010573.1"/>
</dbReference>
<dbReference type="Pfam" id="PF11227">
    <property type="entry name" value="DUF3025"/>
    <property type="match status" value="1"/>
</dbReference>
<dbReference type="InterPro" id="IPR021390">
    <property type="entry name" value="DUF3025"/>
</dbReference>
<keyword evidence="3" id="KW-1185">Reference proteome</keyword>
<proteinExistence type="predicted"/>
<name>A0A3S9QG63_MORCA</name>
<dbReference type="Proteomes" id="UP000280228">
    <property type="component" value="Chromosome"/>
</dbReference>
<protein>
    <submittedName>
        <fullName evidence="1">Uncharacterized protein</fullName>
    </submittedName>
</protein>
<organism evidence="1 4">
    <name type="scientific">Moraxella catarrhalis</name>
    <name type="common">Branhamella catarrhalis</name>
    <dbReference type="NCBI Taxonomy" id="480"/>
    <lineage>
        <taxon>Bacteria</taxon>
        <taxon>Pseudomonadati</taxon>
        <taxon>Pseudomonadota</taxon>
        <taxon>Gammaproteobacteria</taxon>
        <taxon>Moraxellales</taxon>
        <taxon>Moraxellaceae</taxon>
        <taxon>Moraxella</taxon>
    </lineage>
</organism>